<keyword evidence="2" id="KW-1185">Reference proteome</keyword>
<reference evidence="1 2" key="1">
    <citation type="journal article" date="2021" name="Hortic Res">
        <title>Chromosome-scale assembly of the Dendrobium chrysotoxum genome enhances the understanding of orchid evolution.</title>
        <authorList>
            <person name="Zhang Y."/>
            <person name="Zhang G.Q."/>
            <person name="Zhang D."/>
            <person name="Liu X.D."/>
            <person name="Xu X.Y."/>
            <person name="Sun W.H."/>
            <person name="Yu X."/>
            <person name="Zhu X."/>
            <person name="Wang Z.W."/>
            <person name="Zhao X."/>
            <person name="Zhong W.Y."/>
            <person name="Chen H."/>
            <person name="Yin W.L."/>
            <person name="Huang T."/>
            <person name="Niu S.C."/>
            <person name="Liu Z.J."/>
        </authorList>
    </citation>
    <scope>NUCLEOTIDE SEQUENCE [LARGE SCALE GENOMIC DNA]</scope>
    <source>
        <strain evidence="1">Lindl</strain>
    </source>
</reference>
<dbReference type="Proteomes" id="UP000775213">
    <property type="component" value="Unassembled WGS sequence"/>
</dbReference>
<evidence type="ECO:0000313" key="2">
    <source>
        <dbReference type="Proteomes" id="UP000775213"/>
    </source>
</evidence>
<organism evidence="1 2">
    <name type="scientific">Dendrobium chrysotoxum</name>
    <name type="common">Orchid</name>
    <dbReference type="NCBI Taxonomy" id="161865"/>
    <lineage>
        <taxon>Eukaryota</taxon>
        <taxon>Viridiplantae</taxon>
        <taxon>Streptophyta</taxon>
        <taxon>Embryophyta</taxon>
        <taxon>Tracheophyta</taxon>
        <taxon>Spermatophyta</taxon>
        <taxon>Magnoliopsida</taxon>
        <taxon>Liliopsida</taxon>
        <taxon>Asparagales</taxon>
        <taxon>Orchidaceae</taxon>
        <taxon>Epidendroideae</taxon>
        <taxon>Malaxideae</taxon>
        <taxon>Dendrobiinae</taxon>
        <taxon>Dendrobium</taxon>
    </lineage>
</organism>
<protein>
    <submittedName>
        <fullName evidence="1">Uncharacterized protein</fullName>
    </submittedName>
</protein>
<comment type="caution">
    <text evidence="1">The sequence shown here is derived from an EMBL/GenBank/DDBJ whole genome shotgun (WGS) entry which is preliminary data.</text>
</comment>
<accession>A0AAV7GJI6</accession>
<dbReference type="AlphaFoldDB" id="A0AAV7GJI6"/>
<proteinExistence type="predicted"/>
<gene>
    <name evidence="1" type="ORF">IEQ34_015921</name>
</gene>
<evidence type="ECO:0000313" key="1">
    <source>
        <dbReference type="EMBL" id="KAH0455889.1"/>
    </source>
</evidence>
<name>A0AAV7GJI6_DENCH</name>
<sequence length="98" mass="11320">MSSGTLSASGGSEKSLRFSACFRRKRKESEVLCLLQEEAKRVSIHPLLLLVQSSNKKEKTMVLFHLFNKLSNEHNGPIFLMERITYNKLFVKFPNEQF</sequence>
<dbReference type="EMBL" id="JAGFBR010000014">
    <property type="protein sequence ID" value="KAH0455889.1"/>
    <property type="molecule type" value="Genomic_DNA"/>
</dbReference>